<accession>A0AAV4D5L4</accession>
<evidence type="ECO:0000313" key="2">
    <source>
        <dbReference type="EMBL" id="GFO39395.1"/>
    </source>
</evidence>
<dbReference type="AlphaFoldDB" id="A0AAV4D5L4"/>
<keyword evidence="1" id="KW-0472">Membrane</keyword>
<gene>
    <name evidence="2" type="ORF">PoB_006590000</name>
</gene>
<keyword evidence="1" id="KW-0812">Transmembrane</keyword>
<dbReference type="Proteomes" id="UP000735302">
    <property type="component" value="Unassembled WGS sequence"/>
</dbReference>
<keyword evidence="1" id="KW-1133">Transmembrane helix</keyword>
<protein>
    <submittedName>
        <fullName evidence="2">Uncharacterized protein</fullName>
    </submittedName>
</protein>
<name>A0AAV4D5L4_9GAST</name>
<feature type="transmembrane region" description="Helical" evidence="1">
    <location>
        <begin position="37"/>
        <end position="58"/>
    </location>
</feature>
<evidence type="ECO:0000256" key="1">
    <source>
        <dbReference type="SAM" id="Phobius"/>
    </source>
</evidence>
<dbReference type="EMBL" id="BLXT01007492">
    <property type="protein sequence ID" value="GFO39395.1"/>
    <property type="molecule type" value="Genomic_DNA"/>
</dbReference>
<evidence type="ECO:0000313" key="3">
    <source>
        <dbReference type="Proteomes" id="UP000735302"/>
    </source>
</evidence>
<comment type="caution">
    <text evidence="2">The sequence shown here is derived from an EMBL/GenBank/DDBJ whole genome shotgun (WGS) entry which is preliminary data.</text>
</comment>
<reference evidence="2 3" key="1">
    <citation type="journal article" date="2021" name="Elife">
        <title>Chloroplast acquisition without the gene transfer in kleptoplastic sea slugs, Plakobranchus ocellatus.</title>
        <authorList>
            <person name="Maeda T."/>
            <person name="Takahashi S."/>
            <person name="Yoshida T."/>
            <person name="Shimamura S."/>
            <person name="Takaki Y."/>
            <person name="Nagai Y."/>
            <person name="Toyoda A."/>
            <person name="Suzuki Y."/>
            <person name="Arimoto A."/>
            <person name="Ishii H."/>
            <person name="Satoh N."/>
            <person name="Nishiyama T."/>
            <person name="Hasebe M."/>
            <person name="Maruyama T."/>
            <person name="Minagawa J."/>
            <person name="Obokata J."/>
            <person name="Shigenobu S."/>
        </authorList>
    </citation>
    <scope>NUCLEOTIDE SEQUENCE [LARGE SCALE GENOMIC DNA]</scope>
</reference>
<sequence>MKNQNHNYFLSRDPQKIAAHLGLKKILRDNNISKNYIVTPLHAFVFSIILHVYAYEIWTITADLQRLQTLAMTCYGNILRVTDLDHIINNQVDRAIEQHTGNH</sequence>
<proteinExistence type="predicted"/>
<organism evidence="2 3">
    <name type="scientific">Plakobranchus ocellatus</name>
    <dbReference type="NCBI Taxonomy" id="259542"/>
    <lineage>
        <taxon>Eukaryota</taxon>
        <taxon>Metazoa</taxon>
        <taxon>Spiralia</taxon>
        <taxon>Lophotrochozoa</taxon>
        <taxon>Mollusca</taxon>
        <taxon>Gastropoda</taxon>
        <taxon>Heterobranchia</taxon>
        <taxon>Euthyneura</taxon>
        <taxon>Panpulmonata</taxon>
        <taxon>Sacoglossa</taxon>
        <taxon>Placobranchoidea</taxon>
        <taxon>Plakobranchidae</taxon>
        <taxon>Plakobranchus</taxon>
    </lineage>
</organism>
<keyword evidence="3" id="KW-1185">Reference proteome</keyword>